<keyword evidence="2" id="KW-0813">Transport</keyword>
<dbReference type="InterPro" id="IPR006143">
    <property type="entry name" value="RND_pump_MFP"/>
</dbReference>
<dbReference type="Gene3D" id="2.40.30.170">
    <property type="match status" value="1"/>
</dbReference>
<dbReference type="InterPro" id="IPR058647">
    <property type="entry name" value="BSH_CzcB-like"/>
</dbReference>
<sequence length="385" mass="41382">MKNKPAFPGRVVYWLAAAVILGLGGAGVWTMRAKADQKRADPPVALRHEGERLVVPAESPLRRTLAVAPATRETVAAPFNLPAMVEADPAKLVKVLPPLAGRIVSLNKQLGDEVKAGDVLFTIDSADLAQATSDAAKARAAMTMARRNLDRQRELDKSEIAAKRDFEQAQSDYDQAASESQRADARLAQLGAKSGGTAQTGGGHILTVRSPINGRVVDLNAATGAYWNDTTASLMTVADLSHVFVTANAQEKDLGHVYVGQSATVKFDAYDDPQPGKVRYVGQILDADTRTTKVRMVFDNPDGRLRPGMFAQATFLSQPHEGIVVPMSAIVQSGFYTRAFVEVAPWQFEPRVIKLGAQIGDRMEVKSGLSAGDRVVVKEGVLLND</sequence>
<dbReference type="OrthoDB" id="9768185at2"/>
<protein>
    <submittedName>
        <fullName evidence="7">Efflux RND transporter periplasmic adaptor subunit</fullName>
    </submittedName>
</protein>
<evidence type="ECO:0000256" key="3">
    <source>
        <dbReference type="SAM" id="Phobius"/>
    </source>
</evidence>
<keyword evidence="3" id="KW-1133">Transmembrane helix</keyword>
<dbReference type="Gene3D" id="2.40.50.100">
    <property type="match status" value="1"/>
</dbReference>
<dbReference type="Pfam" id="PF25954">
    <property type="entry name" value="Beta-barrel_RND_2"/>
    <property type="match status" value="1"/>
</dbReference>
<dbReference type="NCBIfam" id="TIGR01730">
    <property type="entry name" value="RND_mfp"/>
    <property type="match status" value="1"/>
</dbReference>
<dbReference type="RefSeq" id="WP_024570009.1">
    <property type="nucleotide sequence ID" value="NZ_CP037901.1"/>
</dbReference>
<keyword evidence="3" id="KW-0812">Transmembrane</keyword>
<feature type="domain" description="CusB-like beta-barrel" evidence="4">
    <location>
        <begin position="243"/>
        <end position="317"/>
    </location>
</feature>
<dbReference type="GO" id="GO:0015679">
    <property type="term" value="P:plasma membrane copper ion transport"/>
    <property type="evidence" value="ECO:0007669"/>
    <property type="project" value="TreeGrafter"/>
</dbReference>
<dbReference type="SUPFAM" id="SSF111369">
    <property type="entry name" value="HlyD-like secretion proteins"/>
    <property type="match status" value="1"/>
</dbReference>
<keyword evidence="3" id="KW-0472">Membrane</keyword>
<dbReference type="Pfam" id="PF25973">
    <property type="entry name" value="BSH_CzcB"/>
    <property type="match status" value="1"/>
</dbReference>
<evidence type="ECO:0000256" key="2">
    <source>
        <dbReference type="ARBA" id="ARBA00022448"/>
    </source>
</evidence>
<dbReference type="EMBL" id="CP037901">
    <property type="protein sequence ID" value="QBP13281.1"/>
    <property type="molecule type" value="Genomic_DNA"/>
</dbReference>
<dbReference type="GO" id="GO:0060003">
    <property type="term" value="P:copper ion export"/>
    <property type="evidence" value="ECO:0007669"/>
    <property type="project" value="TreeGrafter"/>
</dbReference>
<name>A0A482IXX0_9BURK</name>
<feature type="domain" description="CzcB-like barrel-sandwich hybrid" evidence="6">
    <location>
        <begin position="92"/>
        <end position="239"/>
    </location>
</feature>
<proteinExistence type="inferred from homology"/>
<dbReference type="Gene3D" id="2.40.420.20">
    <property type="match status" value="1"/>
</dbReference>
<dbReference type="GO" id="GO:0016020">
    <property type="term" value="C:membrane"/>
    <property type="evidence" value="ECO:0007669"/>
    <property type="project" value="InterPro"/>
</dbReference>
<reference evidence="7 8" key="1">
    <citation type="submission" date="2019-03" db="EMBL/GenBank/DDBJ databases">
        <title>Comparative insights into the high quality Complete genome sequence of highly metal resistant Cupriavidus metallidurans strain BS1 isolated from a gold-copper mine.</title>
        <authorList>
            <person name="Mazhar H.S."/>
            <person name="Rensing C."/>
        </authorList>
    </citation>
    <scope>NUCLEOTIDE SEQUENCE [LARGE SCALE GENOMIC DNA]</scope>
    <source>
        <strain evidence="7 8">BS1</strain>
    </source>
</reference>
<evidence type="ECO:0000256" key="1">
    <source>
        <dbReference type="ARBA" id="ARBA00009477"/>
    </source>
</evidence>
<dbReference type="PANTHER" id="PTHR30097">
    <property type="entry name" value="CATION EFFLUX SYSTEM PROTEIN CUSB"/>
    <property type="match status" value="1"/>
</dbReference>
<dbReference type="GO" id="GO:0022857">
    <property type="term" value="F:transmembrane transporter activity"/>
    <property type="evidence" value="ECO:0007669"/>
    <property type="project" value="InterPro"/>
</dbReference>
<evidence type="ECO:0000259" key="4">
    <source>
        <dbReference type="Pfam" id="PF25954"/>
    </source>
</evidence>
<evidence type="ECO:0000313" key="8">
    <source>
        <dbReference type="Proteomes" id="UP000253772"/>
    </source>
</evidence>
<dbReference type="PANTHER" id="PTHR30097:SF4">
    <property type="entry name" value="SLR6042 PROTEIN"/>
    <property type="match status" value="1"/>
</dbReference>
<dbReference type="GO" id="GO:0030313">
    <property type="term" value="C:cell envelope"/>
    <property type="evidence" value="ECO:0007669"/>
    <property type="project" value="TreeGrafter"/>
</dbReference>
<evidence type="ECO:0000259" key="6">
    <source>
        <dbReference type="Pfam" id="PF25973"/>
    </source>
</evidence>
<dbReference type="InterPro" id="IPR058792">
    <property type="entry name" value="Beta-barrel_RND_2"/>
</dbReference>
<accession>A0A482IXX0</accession>
<dbReference type="Gene3D" id="1.10.287.470">
    <property type="entry name" value="Helix hairpin bin"/>
    <property type="match status" value="1"/>
</dbReference>
<comment type="similarity">
    <text evidence="1">Belongs to the membrane fusion protein (MFP) (TC 8.A.1) family.</text>
</comment>
<dbReference type="FunFam" id="2.40.30.170:FF:000010">
    <property type="entry name" value="Efflux RND transporter periplasmic adaptor subunit"/>
    <property type="match status" value="1"/>
</dbReference>
<dbReference type="InterPro" id="IPR058627">
    <property type="entry name" value="MdtA-like_C"/>
</dbReference>
<feature type="domain" description="Multidrug resistance protein MdtA-like C-terminal permuted SH3" evidence="5">
    <location>
        <begin position="347"/>
        <end position="379"/>
    </location>
</feature>
<gene>
    <name evidence="7" type="ORF">DDF84_026980</name>
</gene>
<dbReference type="AlphaFoldDB" id="A0A482IXX0"/>
<organism evidence="7 8">
    <name type="scientific">Cupriavidus metallidurans</name>
    <dbReference type="NCBI Taxonomy" id="119219"/>
    <lineage>
        <taxon>Bacteria</taxon>
        <taxon>Pseudomonadati</taxon>
        <taxon>Pseudomonadota</taxon>
        <taxon>Betaproteobacteria</taxon>
        <taxon>Burkholderiales</taxon>
        <taxon>Burkholderiaceae</taxon>
        <taxon>Cupriavidus</taxon>
    </lineage>
</organism>
<dbReference type="Proteomes" id="UP000253772">
    <property type="component" value="Chromosome c2"/>
</dbReference>
<evidence type="ECO:0000259" key="5">
    <source>
        <dbReference type="Pfam" id="PF25967"/>
    </source>
</evidence>
<feature type="transmembrane region" description="Helical" evidence="3">
    <location>
        <begin position="12"/>
        <end position="31"/>
    </location>
</feature>
<dbReference type="Pfam" id="PF25967">
    <property type="entry name" value="RND-MFP_C"/>
    <property type="match status" value="1"/>
</dbReference>
<evidence type="ECO:0000313" key="7">
    <source>
        <dbReference type="EMBL" id="QBP13281.1"/>
    </source>
</evidence>
<dbReference type="InterPro" id="IPR051909">
    <property type="entry name" value="MFP_Cation_Efflux"/>
</dbReference>